<evidence type="ECO:0000313" key="11">
    <source>
        <dbReference type="EMBL" id="PRQ76274.1"/>
    </source>
</evidence>
<evidence type="ECO:0000256" key="9">
    <source>
        <dbReference type="SAM" id="SignalP"/>
    </source>
</evidence>
<dbReference type="Pfam" id="PF14558">
    <property type="entry name" value="TRP_N"/>
    <property type="match status" value="1"/>
</dbReference>
<dbReference type="AlphaFoldDB" id="A0A2T0AE54"/>
<comment type="similarity">
    <text evidence="2">Belongs to the transient receptor potential (TRP) ion channel family.</text>
</comment>
<comment type="caution">
    <text evidence="11">The sequence shown here is derived from an EMBL/GenBank/DDBJ whole genome shotgun (WGS) entry which is preliminary data.</text>
</comment>
<proteinExistence type="inferred from homology"/>
<keyword evidence="4 9" id="KW-0732">Signal</keyword>
<feature type="signal peptide" evidence="9">
    <location>
        <begin position="1"/>
        <end position="23"/>
    </location>
</feature>
<feature type="transmembrane region" description="Helical" evidence="8">
    <location>
        <begin position="414"/>
        <end position="442"/>
    </location>
</feature>
<dbReference type="PANTHER" id="PTHR31145">
    <property type="entry name" value="INTEGRAL MEMBRANE PROTEIN (AFU_ORTHOLOGUE AFUA_7G01610)"/>
    <property type="match status" value="1"/>
</dbReference>
<dbReference type="InterPro" id="IPR040241">
    <property type="entry name" value="TRP_Flc/Pkd2-like"/>
</dbReference>
<dbReference type="GO" id="GO:0016020">
    <property type="term" value="C:membrane"/>
    <property type="evidence" value="ECO:0007669"/>
    <property type="project" value="UniProtKB-SubCell"/>
</dbReference>
<dbReference type="SMART" id="SM01320">
    <property type="entry name" value="TRP_N"/>
    <property type="match status" value="1"/>
</dbReference>
<accession>A0A2T0AE54</accession>
<feature type="transmembrane region" description="Helical" evidence="8">
    <location>
        <begin position="677"/>
        <end position="698"/>
    </location>
</feature>
<feature type="region of interest" description="Disordered" evidence="7">
    <location>
        <begin position="807"/>
        <end position="851"/>
    </location>
</feature>
<dbReference type="GO" id="GO:0055085">
    <property type="term" value="P:transmembrane transport"/>
    <property type="evidence" value="ECO:0007669"/>
    <property type="project" value="TreeGrafter"/>
</dbReference>
<name>A0A2T0AE54_RHOTO</name>
<feature type="chain" id="PRO_5015566486" evidence="9">
    <location>
        <begin position="24"/>
        <end position="851"/>
    </location>
</feature>
<evidence type="ECO:0000256" key="4">
    <source>
        <dbReference type="ARBA" id="ARBA00022729"/>
    </source>
</evidence>
<feature type="transmembrane region" description="Helical" evidence="8">
    <location>
        <begin position="651"/>
        <end position="671"/>
    </location>
</feature>
<evidence type="ECO:0000256" key="2">
    <source>
        <dbReference type="ARBA" id="ARBA00010642"/>
    </source>
</evidence>
<protein>
    <submittedName>
        <fullName evidence="11">Transient receptor potential (TRP) ion channel-domain containing protein</fullName>
    </submittedName>
</protein>
<reference evidence="11 12" key="1">
    <citation type="journal article" date="2018" name="Elife">
        <title>Functional genomics of lipid metabolism in the oleaginous yeast Rhodosporidium toruloides.</title>
        <authorList>
            <person name="Coradetti S.T."/>
            <person name="Pinel D."/>
            <person name="Geiselman G."/>
            <person name="Ito M."/>
            <person name="Mondo S."/>
            <person name="Reilly M.C."/>
            <person name="Cheng Y.F."/>
            <person name="Bauer S."/>
            <person name="Grigoriev I."/>
            <person name="Gladden J.M."/>
            <person name="Simmons B.A."/>
            <person name="Brem R."/>
            <person name="Arkin A.P."/>
            <person name="Skerker J.M."/>
        </authorList>
    </citation>
    <scope>NUCLEOTIDE SEQUENCE [LARGE SCALE GENOMIC DNA]</scope>
    <source>
        <strain evidence="11 12">NBRC 0880</strain>
    </source>
</reference>
<feature type="transmembrane region" description="Helical" evidence="8">
    <location>
        <begin position="710"/>
        <end position="726"/>
    </location>
</feature>
<evidence type="ECO:0000256" key="6">
    <source>
        <dbReference type="ARBA" id="ARBA00023136"/>
    </source>
</evidence>
<keyword evidence="11" id="KW-0675">Receptor</keyword>
<sequence>MRLARSVAGAALALVVQSLAVSAQKRFCTSTSAVSYCSTSRAIEVKKFLLEYEPNQGPAGTISFDISAASVESNLNANLQLGLVAYGINAINTTIQLCDILGGVLCPLPQYDFVGSATIPLPTSLAGNIDIPGAAYWIPDLEATAYVRLLRVSDGSEAACLRVDLANGKTTRWASVSWALGGLAIGCVLLSALWFLVGTLVYPAASYTSTTSPTDPNAAWASLGRRKERLFLLMSILQFVATTGLLSINYPIIYEAFTSNFAWCLGLIRETPVVNAIDSLRARTGGNLTQLAGRSGLVGGTEALKSIYSRSSVAYPSAGEIATSLLEEIGHTLSPKSASTSSLARRALSLLSSSSSTAHLARRQFGNPMSGIPSTNPSQAVAVPDVQETNTLTAVHYGIPHFLVNLDISPFDGFMLVFINFLFLCAMAIALAILGGAVWALVRLVQRRTRSRLAARGGYGGEEAKVGYEDKGAATGGRFRALRRRTSGTFTTLLRASTLRLLLIAWYPLLVFTFFQWTLGSSDSYAPIVLSVFTSVLTTLALLILAIRFFFLARRALRPRLTSVEDNAMAYDEPEVLASPFRPAPAAPPVTPNPNPKRALRKAERRDVETYSVGQFLAHGLAPYSPFWNSYKVRSRRATAQKRNWWKGRGWWFGLVELLLVPLVTALFVGFAHRSGWTQTVALVTIQGLVFLATCIWTPYEDKTLNATRILWAICRVVIAGALIAFNPSIGLNEIVRVAIGAVLLVIEAVLVVLFFVLLVIDFVQLCIFAVRGVKDRRRHRGLGSDGSTTINPALPPMEERMAARDGSIPDHEGLGRPHTTHSGSTLANFDSSAGHPVDGAAPPVGKTITP</sequence>
<feature type="transmembrane region" description="Helical" evidence="8">
    <location>
        <begin position="230"/>
        <end position="253"/>
    </location>
</feature>
<keyword evidence="5 8" id="KW-1133">Transmembrane helix</keyword>
<feature type="transmembrane region" description="Helical" evidence="8">
    <location>
        <begin position="525"/>
        <end position="551"/>
    </location>
</feature>
<feature type="transmembrane region" description="Helical" evidence="8">
    <location>
        <begin position="501"/>
        <end position="519"/>
    </location>
</feature>
<evidence type="ECO:0000256" key="3">
    <source>
        <dbReference type="ARBA" id="ARBA00022692"/>
    </source>
</evidence>
<dbReference type="Proteomes" id="UP000239560">
    <property type="component" value="Unassembled WGS sequence"/>
</dbReference>
<feature type="compositionally biased region" description="Polar residues" evidence="7">
    <location>
        <begin position="821"/>
        <end position="832"/>
    </location>
</feature>
<evidence type="ECO:0000313" key="12">
    <source>
        <dbReference type="Proteomes" id="UP000239560"/>
    </source>
</evidence>
<keyword evidence="3 8" id="KW-0812">Transmembrane</keyword>
<dbReference type="InterPro" id="IPR032800">
    <property type="entry name" value="TRP_N"/>
</dbReference>
<evidence type="ECO:0000256" key="7">
    <source>
        <dbReference type="SAM" id="MobiDB-lite"/>
    </source>
</evidence>
<dbReference type="EMBL" id="LCTV02000003">
    <property type="protein sequence ID" value="PRQ76274.1"/>
    <property type="molecule type" value="Genomic_DNA"/>
</dbReference>
<dbReference type="PANTHER" id="PTHR31145:SF2">
    <property type="entry name" value="FLAVIN CARRIER PROTEIN 2"/>
    <property type="match status" value="1"/>
</dbReference>
<dbReference type="OrthoDB" id="2115177at2759"/>
<dbReference type="InterPro" id="IPR010308">
    <property type="entry name" value="TRP_C"/>
</dbReference>
<gene>
    <name evidence="11" type="ORF">AAT19DRAFT_13296</name>
</gene>
<dbReference type="Pfam" id="PF06011">
    <property type="entry name" value="TRP"/>
    <property type="match status" value="2"/>
</dbReference>
<feature type="domain" description="ML-like" evidence="10">
    <location>
        <begin position="29"/>
        <end position="172"/>
    </location>
</feature>
<comment type="subcellular location">
    <subcellularLocation>
        <location evidence="1">Membrane</location>
        <topology evidence="1">Multi-pass membrane protein</topology>
    </subcellularLocation>
</comment>
<organism evidence="11 12">
    <name type="scientific">Rhodotorula toruloides</name>
    <name type="common">Yeast</name>
    <name type="synonym">Rhodosporidium toruloides</name>
    <dbReference type="NCBI Taxonomy" id="5286"/>
    <lineage>
        <taxon>Eukaryota</taxon>
        <taxon>Fungi</taxon>
        <taxon>Dikarya</taxon>
        <taxon>Basidiomycota</taxon>
        <taxon>Pucciniomycotina</taxon>
        <taxon>Microbotryomycetes</taxon>
        <taxon>Sporidiobolales</taxon>
        <taxon>Sporidiobolaceae</taxon>
        <taxon>Rhodotorula</taxon>
    </lineage>
</organism>
<dbReference type="GO" id="GO:0009272">
    <property type="term" value="P:fungal-type cell wall biogenesis"/>
    <property type="evidence" value="ECO:0007669"/>
    <property type="project" value="TreeGrafter"/>
</dbReference>
<keyword evidence="6 8" id="KW-0472">Membrane</keyword>
<evidence type="ECO:0000256" key="5">
    <source>
        <dbReference type="ARBA" id="ARBA00022989"/>
    </source>
</evidence>
<feature type="transmembrane region" description="Helical" evidence="8">
    <location>
        <begin position="178"/>
        <end position="202"/>
    </location>
</feature>
<feature type="compositionally biased region" description="Basic and acidic residues" evidence="7">
    <location>
        <begin position="807"/>
        <end position="816"/>
    </location>
</feature>
<feature type="transmembrane region" description="Helical" evidence="8">
    <location>
        <begin position="738"/>
        <end position="771"/>
    </location>
</feature>
<evidence type="ECO:0000256" key="1">
    <source>
        <dbReference type="ARBA" id="ARBA00004141"/>
    </source>
</evidence>
<evidence type="ECO:0000259" key="10">
    <source>
        <dbReference type="SMART" id="SM01320"/>
    </source>
</evidence>
<evidence type="ECO:0000256" key="8">
    <source>
        <dbReference type="SAM" id="Phobius"/>
    </source>
</evidence>